<keyword evidence="2" id="KW-1185">Reference proteome</keyword>
<dbReference type="EMBL" id="AMXE01000023">
    <property type="protein sequence ID" value="ENO88648.1"/>
    <property type="molecule type" value="Genomic_DNA"/>
</dbReference>
<evidence type="ECO:0000313" key="2">
    <source>
        <dbReference type="Proteomes" id="UP000013232"/>
    </source>
</evidence>
<proteinExistence type="predicted"/>
<evidence type="ECO:0000313" key="1">
    <source>
        <dbReference type="EMBL" id="ENO88648.1"/>
    </source>
</evidence>
<gene>
    <name evidence="1" type="ORF">C666_08295</name>
</gene>
<sequence length="98" mass="10201">MSSLAPRRGAAAAPEEGLAYPNQPELALAAVLHLLSRFPARQSPAVAKAIADHLEVIGSDVRMAGCVRECAAKLVGDWRAYALLSESSPAPTPGSLTH</sequence>
<dbReference type="Proteomes" id="UP000013232">
    <property type="component" value="Unassembled WGS sequence"/>
</dbReference>
<comment type="caution">
    <text evidence="1">The sequence shown here is derived from an EMBL/GenBank/DDBJ whole genome shotgun (WGS) entry which is preliminary data.</text>
</comment>
<reference evidence="1 2" key="1">
    <citation type="submission" date="2012-09" db="EMBL/GenBank/DDBJ databases">
        <title>Draft Genome Sequences of 6 Strains from Genus Thauera.</title>
        <authorList>
            <person name="Liu B."/>
            <person name="Shapleigh J.P."/>
            <person name="Frostegard A.H."/>
        </authorList>
    </citation>
    <scope>NUCLEOTIDE SEQUENCE [LARGE SCALE GENOMIC DNA]</scope>
    <source>
        <strain evidence="2">47Lol / DSM 12138</strain>
    </source>
</reference>
<accession>N6Z2P1</accession>
<protein>
    <submittedName>
        <fullName evidence="1">Uncharacterized protein</fullName>
    </submittedName>
</protein>
<dbReference type="OrthoDB" id="8527581at2"/>
<dbReference type="AlphaFoldDB" id="N6Z2P1"/>
<dbReference type="RefSeq" id="WP_004336614.1">
    <property type="nucleotide sequence ID" value="NZ_AMXE01000023.1"/>
</dbReference>
<dbReference type="eggNOG" id="ENOG502ZFPW">
    <property type="taxonomic scope" value="Bacteria"/>
</dbReference>
<organism evidence="1 2">
    <name type="scientific">Thauera linaloolentis (strain DSM 12138 / JCM 21573 / CCUG 41526 / CIP 105981 / IAM 15112 / NBRC 102519 / 47Lol)</name>
    <dbReference type="NCBI Taxonomy" id="1123367"/>
    <lineage>
        <taxon>Bacteria</taxon>
        <taxon>Pseudomonadati</taxon>
        <taxon>Pseudomonadota</taxon>
        <taxon>Betaproteobacteria</taxon>
        <taxon>Rhodocyclales</taxon>
        <taxon>Zoogloeaceae</taxon>
        <taxon>Thauera</taxon>
    </lineage>
</organism>
<name>N6Z2P1_THAL4</name>
<dbReference type="STRING" id="1123367.GCA_000621305_01629"/>